<proteinExistence type="predicted"/>
<reference evidence="2 3" key="1">
    <citation type="submission" date="2020-06" db="EMBL/GenBank/DDBJ databases">
        <title>Dyadobacter sandarakinus sp. nov., isolated from the soil of the Arctic Yellow River Station.</title>
        <authorList>
            <person name="Zhang Y."/>
            <person name="Peng F."/>
        </authorList>
    </citation>
    <scope>NUCLEOTIDE SEQUENCE [LARGE SCALE GENOMIC DNA]</scope>
    <source>
        <strain evidence="2 3">Q3-56</strain>
    </source>
</reference>
<evidence type="ECO:0000256" key="1">
    <source>
        <dbReference type="SAM" id="MobiDB-lite"/>
    </source>
</evidence>
<gene>
    <name evidence="2" type="ORF">HWI92_23760</name>
</gene>
<sequence>METTPASKASSVPADPDDKYSIGNTVTEVKEAFAPRKSAVGRGIESQIASVLTQTVMRRLPPPLNFVAPLVTEKLIMKYGVEEGRELLLKALYWVKKATDDESAKLITKTSAVL</sequence>
<feature type="compositionally biased region" description="Polar residues" evidence="1">
    <location>
        <begin position="1"/>
        <end position="10"/>
    </location>
</feature>
<dbReference type="EMBL" id="CP056775">
    <property type="protein sequence ID" value="QRR03714.1"/>
    <property type="molecule type" value="Genomic_DNA"/>
</dbReference>
<dbReference type="Proteomes" id="UP000612680">
    <property type="component" value="Chromosome"/>
</dbReference>
<accession>A0ABX7IC73</accession>
<organism evidence="2 3">
    <name type="scientific">Dyadobacter sandarakinus</name>
    <dbReference type="NCBI Taxonomy" id="2747268"/>
    <lineage>
        <taxon>Bacteria</taxon>
        <taxon>Pseudomonadati</taxon>
        <taxon>Bacteroidota</taxon>
        <taxon>Cytophagia</taxon>
        <taxon>Cytophagales</taxon>
        <taxon>Spirosomataceae</taxon>
        <taxon>Dyadobacter</taxon>
    </lineage>
</organism>
<dbReference type="RefSeq" id="WP_204659905.1">
    <property type="nucleotide sequence ID" value="NZ_CP056775.1"/>
</dbReference>
<evidence type="ECO:0000313" key="2">
    <source>
        <dbReference type="EMBL" id="QRR03714.1"/>
    </source>
</evidence>
<keyword evidence="3" id="KW-1185">Reference proteome</keyword>
<evidence type="ECO:0000313" key="3">
    <source>
        <dbReference type="Proteomes" id="UP000612680"/>
    </source>
</evidence>
<feature type="region of interest" description="Disordered" evidence="1">
    <location>
        <begin position="1"/>
        <end position="20"/>
    </location>
</feature>
<protein>
    <submittedName>
        <fullName evidence="2">Uncharacterized protein</fullName>
    </submittedName>
</protein>
<name>A0ABX7IC73_9BACT</name>